<dbReference type="InterPro" id="IPR005247">
    <property type="entry name" value="YbhB_YbcL/LppC-like"/>
</dbReference>
<proteinExistence type="predicted"/>
<dbReference type="NCBIfam" id="TIGR00481">
    <property type="entry name" value="YbhB/YbcL family Raf kinase inhibitor-like protein"/>
    <property type="match status" value="1"/>
</dbReference>
<dbReference type="InterPro" id="IPR008914">
    <property type="entry name" value="PEBP"/>
</dbReference>
<comment type="caution">
    <text evidence="1">The sequence shown here is derived from an EMBL/GenBank/DDBJ whole genome shotgun (WGS) entry which is preliminary data.</text>
</comment>
<organism evidence="1 2">
    <name type="scientific">Loigolactobacillus coryniformis subsp. coryniformis KCTC 3167 = DSM 20001</name>
    <dbReference type="NCBI Taxonomy" id="913848"/>
    <lineage>
        <taxon>Bacteria</taxon>
        <taxon>Bacillati</taxon>
        <taxon>Bacillota</taxon>
        <taxon>Bacilli</taxon>
        <taxon>Lactobacillales</taxon>
        <taxon>Lactobacillaceae</taxon>
        <taxon>Loigolactobacillus</taxon>
    </lineage>
</organism>
<reference evidence="1 2" key="1">
    <citation type="journal article" date="2015" name="Genome Announc.">
        <title>Expanding the biotechnology potential of lactobacilli through comparative genomics of 213 strains and associated genera.</title>
        <authorList>
            <person name="Sun Z."/>
            <person name="Harris H.M."/>
            <person name="McCann A."/>
            <person name="Guo C."/>
            <person name="Argimon S."/>
            <person name="Zhang W."/>
            <person name="Yang X."/>
            <person name="Jeffery I.B."/>
            <person name="Cooney J.C."/>
            <person name="Kagawa T.F."/>
            <person name="Liu W."/>
            <person name="Song Y."/>
            <person name="Salvetti E."/>
            <person name="Wrobel A."/>
            <person name="Rasinkangas P."/>
            <person name="Parkhill J."/>
            <person name="Rea M.C."/>
            <person name="O'Sullivan O."/>
            <person name="Ritari J."/>
            <person name="Douillard F.P."/>
            <person name="Paul Ross R."/>
            <person name="Yang R."/>
            <person name="Briner A.E."/>
            <person name="Felis G.E."/>
            <person name="de Vos W.M."/>
            <person name="Barrangou R."/>
            <person name="Klaenhammer T.R."/>
            <person name="Caufield P.W."/>
            <person name="Cui Y."/>
            <person name="Zhang H."/>
            <person name="O'Toole P.W."/>
        </authorList>
    </citation>
    <scope>NUCLEOTIDE SEQUENCE [LARGE SCALE GENOMIC DNA]</scope>
    <source>
        <strain evidence="1 2">DSM 20001</strain>
    </source>
</reference>
<name>A0A0R1FC09_9LACO</name>
<sequence length="170" mass="18595">MKPIVPTENGYLADEYGKYAPDTARGTNGGPNRSFPVQVAELPAATKAWALTLLDFDAVPVAGFPWIHWLVTNIAPEQTTLPANASRDLTTQLIQGKNSLASPFVKNNDLDAAKHYIGPTPPDKTHNYQLTVYALDQLLPLTNGYWLNEFYHASAGHILAQAQIELPSRA</sequence>
<dbReference type="CDD" id="cd00865">
    <property type="entry name" value="PEBP_bact_arch"/>
    <property type="match status" value="1"/>
</dbReference>
<dbReference type="PANTHER" id="PTHR30289">
    <property type="entry name" value="UNCHARACTERIZED PROTEIN YBCL-RELATED"/>
    <property type="match status" value="1"/>
</dbReference>
<protein>
    <submittedName>
        <fullName evidence="1">PEBP family protein</fullName>
    </submittedName>
</protein>
<evidence type="ECO:0000313" key="1">
    <source>
        <dbReference type="EMBL" id="KRK19215.1"/>
    </source>
</evidence>
<dbReference type="eggNOG" id="COG1881">
    <property type="taxonomic scope" value="Bacteria"/>
</dbReference>
<gene>
    <name evidence="1" type="ORF">FD22_GL000776</name>
</gene>
<dbReference type="RefSeq" id="WP_010009760.1">
    <property type="nucleotide sequence ID" value="NZ_AZCN01000002.1"/>
</dbReference>
<dbReference type="EMBL" id="AZCN01000002">
    <property type="protein sequence ID" value="KRK19215.1"/>
    <property type="molecule type" value="Genomic_DNA"/>
</dbReference>
<dbReference type="InterPro" id="IPR036610">
    <property type="entry name" value="PEBP-like_sf"/>
</dbReference>
<dbReference type="GeneID" id="65916816"/>
<dbReference type="PANTHER" id="PTHR30289:SF1">
    <property type="entry name" value="PEBP (PHOSPHATIDYLETHANOLAMINE-BINDING PROTEIN) FAMILY PROTEIN"/>
    <property type="match status" value="1"/>
</dbReference>
<dbReference type="Pfam" id="PF01161">
    <property type="entry name" value="PBP"/>
    <property type="match status" value="1"/>
</dbReference>
<dbReference type="PATRIC" id="fig|913848.6.peg.805"/>
<dbReference type="SUPFAM" id="SSF49777">
    <property type="entry name" value="PEBP-like"/>
    <property type="match status" value="1"/>
</dbReference>
<dbReference type="AlphaFoldDB" id="A0A0R1FC09"/>
<accession>A0A0R1FC09</accession>
<evidence type="ECO:0000313" key="2">
    <source>
        <dbReference type="Proteomes" id="UP000051181"/>
    </source>
</evidence>
<dbReference type="Gene3D" id="3.90.280.10">
    <property type="entry name" value="PEBP-like"/>
    <property type="match status" value="1"/>
</dbReference>
<dbReference type="Proteomes" id="UP000051181">
    <property type="component" value="Unassembled WGS sequence"/>
</dbReference>